<accession>V6IU84</accession>
<evidence type="ECO:0000259" key="1">
    <source>
        <dbReference type="Pfam" id="PF00117"/>
    </source>
</evidence>
<proteinExistence type="predicted"/>
<sequence length="233" mass="27096">MHVHYFQHVSFEQPGSIVEWCQARGHLLTGTQFYKNELHSPDFDTIDLLVIMGGPMNIYEEEESPWLNMEKQWIKQAITLKKPILGICLGAQLLADSLGAKVYPGKEKEIGWFPITRTSKYEQPFQYIPKQMNVFHWHGDTFDLPENAVRIASSKACQNQAFIYEKYVIGLQFHLEVGEENIRDIIDHSRNELTQGRYIQAVPDMCGRFGLIQQNKAILFQFMDQWMNSLIIK</sequence>
<feature type="domain" description="Glutamine amidotransferase" evidence="1">
    <location>
        <begin position="42"/>
        <end position="178"/>
    </location>
</feature>
<dbReference type="CDD" id="cd01741">
    <property type="entry name" value="GATase1_1"/>
    <property type="match status" value="1"/>
</dbReference>
<keyword evidence="3" id="KW-1185">Reference proteome</keyword>
<organism evidence="2 3">
    <name type="scientific">Sporolactobacillus laevolacticus DSM 442</name>
    <dbReference type="NCBI Taxonomy" id="1395513"/>
    <lineage>
        <taxon>Bacteria</taxon>
        <taxon>Bacillati</taxon>
        <taxon>Bacillota</taxon>
        <taxon>Bacilli</taxon>
        <taxon>Bacillales</taxon>
        <taxon>Sporolactobacillaceae</taxon>
        <taxon>Sporolactobacillus</taxon>
    </lineage>
</organism>
<dbReference type="RefSeq" id="WP_023511562.1">
    <property type="nucleotide sequence ID" value="NZ_AWTC01000022.1"/>
</dbReference>
<dbReference type="Gene3D" id="3.40.50.880">
    <property type="match status" value="1"/>
</dbReference>
<dbReference type="STRING" id="1395513.P343_16810"/>
<dbReference type="PANTHER" id="PTHR42695">
    <property type="entry name" value="GLUTAMINE AMIDOTRANSFERASE YLR126C-RELATED"/>
    <property type="match status" value="1"/>
</dbReference>
<dbReference type="GO" id="GO:0016740">
    <property type="term" value="F:transferase activity"/>
    <property type="evidence" value="ECO:0007669"/>
    <property type="project" value="UniProtKB-KW"/>
</dbReference>
<protein>
    <submittedName>
        <fullName evidence="2">Amidotransferase</fullName>
    </submittedName>
</protein>
<dbReference type="PROSITE" id="PS51273">
    <property type="entry name" value="GATASE_TYPE_1"/>
    <property type="match status" value="1"/>
</dbReference>
<dbReference type="InterPro" id="IPR017926">
    <property type="entry name" value="GATASE"/>
</dbReference>
<dbReference type="Pfam" id="PF00117">
    <property type="entry name" value="GATase"/>
    <property type="match status" value="1"/>
</dbReference>
<dbReference type="OrthoDB" id="9807137at2"/>
<evidence type="ECO:0000313" key="3">
    <source>
        <dbReference type="Proteomes" id="UP000018296"/>
    </source>
</evidence>
<comment type="caution">
    <text evidence="2">The sequence shown here is derived from an EMBL/GenBank/DDBJ whole genome shotgun (WGS) entry which is preliminary data.</text>
</comment>
<dbReference type="Proteomes" id="UP000018296">
    <property type="component" value="Unassembled WGS sequence"/>
</dbReference>
<reference evidence="2 3" key="1">
    <citation type="journal article" date="2013" name="Genome Announc.">
        <title>Genome Sequence of Sporolactobacillus laevolacticus DSM442, an Efficient Polymer-Grade D-Lactate Producer from Agricultural Waste Cottonseed as a Nitrogen Source.</title>
        <authorList>
            <person name="Wang H."/>
            <person name="Wang L."/>
            <person name="Ju J."/>
            <person name="Yu B."/>
            <person name="Ma Y."/>
        </authorList>
    </citation>
    <scope>NUCLEOTIDE SEQUENCE [LARGE SCALE GENOMIC DNA]</scope>
    <source>
        <strain evidence="2 3">DSM 442</strain>
    </source>
</reference>
<dbReference type="GO" id="GO:0005829">
    <property type="term" value="C:cytosol"/>
    <property type="evidence" value="ECO:0007669"/>
    <property type="project" value="TreeGrafter"/>
</dbReference>
<name>V6IU84_9BACL</name>
<keyword evidence="2" id="KW-0808">Transferase</keyword>
<dbReference type="AlphaFoldDB" id="V6IU84"/>
<dbReference type="PATRIC" id="fig|1395513.3.peg.3412"/>
<dbReference type="eggNOG" id="COG0518">
    <property type="taxonomic scope" value="Bacteria"/>
</dbReference>
<dbReference type="FunFam" id="3.40.50.880:FF:000033">
    <property type="entry name" value="Glutamine amidotransferase class-I"/>
    <property type="match status" value="1"/>
</dbReference>
<gene>
    <name evidence="2" type="ORF">P343_16810</name>
</gene>
<dbReference type="InterPro" id="IPR044992">
    <property type="entry name" value="ChyE-like"/>
</dbReference>
<dbReference type="InterPro" id="IPR029062">
    <property type="entry name" value="Class_I_gatase-like"/>
</dbReference>
<dbReference type="PANTHER" id="PTHR42695:SF5">
    <property type="entry name" value="GLUTAMINE AMIDOTRANSFERASE YLR126C-RELATED"/>
    <property type="match status" value="1"/>
</dbReference>
<dbReference type="EMBL" id="AWTC01000022">
    <property type="protein sequence ID" value="EST10487.1"/>
    <property type="molecule type" value="Genomic_DNA"/>
</dbReference>
<dbReference type="SUPFAM" id="SSF52317">
    <property type="entry name" value="Class I glutamine amidotransferase-like"/>
    <property type="match status" value="1"/>
</dbReference>
<evidence type="ECO:0000313" key="2">
    <source>
        <dbReference type="EMBL" id="EST10487.1"/>
    </source>
</evidence>